<feature type="domain" description="DUF7378" evidence="2">
    <location>
        <begin position="16"/>
        <end position="160"/>
    </location>
</feature>
<evidence type="ECO:0000313" key="3">
    <source>
        <dbReference type="EnsemblPlants" id="OBART01G29280.1"/>
    </source>
</evidence>
<dbReference type="AlphaFoldDB" id="A0A0D3ETH3"/>
<keyword evidence="4" id="KW-1185">Reference proteome</keyword>
<dbReference type="HOGENOM" id="CLU_124673_0_0_1"/>
<reference evidence="3" key="2">
    <citation type="submission" date="2015-03" db="UniProtKB">
        <authorList>
            <consortium name="EnsemblPlants"/>
        </authorList>
    </citation>
    <scope>IDENTIFICATION</scope>
</reference>
<dbReference type="Pfam" id="PF24095">
    <property type="entry name" value="DUF7378"/>
    <property type="match status" value="1"/>
</dbReference>
<feature type="transmembrane region" description="Helical" evidence="1">
    <location>
        <begin position="133"/>
        <end position="152"/>
    </location>
</feature>
<name>A0A0D3ETH3_9ORYZ</name>
<evidence type="ECO:0000313" key="4">
    <source>
        <dbReference type="Proteomes" id="UP000026960"/>
    </source>
</evidence>
<feature type="transmembrane region" description="Helical" evidence="1">
    <location>
        <begin position="33"/>
        <end position="51"/>
    </location>
</feature>
<proteinExistence type="predicted"/>
<reference evidence="3" key="1">
    <citation type="journal article" date="2009" name="Rice">
        <title>De Novo Next Generation Sequencing of Plant Genomes.</title>
        <authorList>
            <person name="Rounsley S."/>
            <person name="Marri P.R."/>
            <person name="Yu Y."/>
            <person name="He R."/>
            <person name="Sisneros N."/>
            <person name="Goicoechea J.L."/>
            <person name="Lee S.J."/>
            <person name="Angelova A."/>
            <person name="Kudrna D."/>
            <person name="Luo M."/>
            <person name="Affourtit J."/>
            <person name="Desany B."/>
            <person name="Knight J."/>
            <person name="Niazi F."/>
            <person name="Egholm M."/>
            <person name="Wing R.A."/>
        </authorList>
    </citation>
    <scope>NUCLEOTIDE SEQUENCE [LARGE SCALE GENOMIC DNA]</scope>
    <source>
        <strain evidence="3">cv. IRGC 105608</strain>
    </source>
</reference>
<organism evidence="3">
    <name type="scientific">Oryza barthii</name>
    <dbReference type="NCBI Taxonomy" id="65489"/>
    <lineage>
        <taxon>Eukaryota</taxon>
        <taxon>Viridiplantae</taxon>
        <taxon>Streptophyta</taxon>
        <taxon>Embryophyta</taxon>
        <taxon>Tracheophyta</taxon>
        <taxon>Spermatophyta</taxon>
        <taxon>Magnoliopsida</taxon>
        <taxon>Liliopsida</taxon>
        <taxon>Poales</taxon>
        <taxon>Poaceae</taxon>
        <taxon>BOP clade</taxon>
        <taxon>Oryzoideae</taxon>
        <taxon>Oryzeae</taxon>
        <taxon>Oryzinae</taxon>
        <taxon>Oryza</taxon>
    </lineage>
</organism>
<keyword evidence="1" id="KW-0812">Transmembrane</keyword>
<keyword evidence="1" id="KW-1133">Transmembrane helix</keyword>
<sequence length="176" mass="19378">MPLPPLRPPPRRSPPTTIGEAYPDARGFATLKWIVILLLVSCMFAGGLYALTPLVSKDPLYLARVPWRLPVRVLCDSYLSLIMVIRAYTFMHLPRAPLVVDDYLMLLGLGVIGGVTVVTTSTILGLPVEDERVVMACAGVLVVLVAGLLAYWRWIVRKYGDKPVDPAPKLVEGDRN</sequence>
<feature type="transmembrane region" description="Helical" evidence="1">
    <location>
        <begin position="71"/>
        <end position="91"/>
    </location>
</feature>
<accession>A0A0D3ETH3</accession>
<protein>
    <recommendedName>
        <fullName evidence="2">DUF7378 domain-containing protein</fullName>
    </recommendedName>
</protein>
<evidence type="ECO:0000256" key="1">
    <source>
        <dbReference type="SAM" id="Phobius"/>
    </source>
</evidence>
<feature type="transmembrane region" description="Helical" evidence="1">
    <location>
        <begin position="103"/>
        <end position="127"/>
    </location>
</feature>
<dbReference type="Proteomes" id="UP000026960">
    <property type="component" value="Chromosome 1"/>
</dbReference>
<dbReference type="EnsemblPlants" id="OBART01G29280.1">
    <property type="protein sequence ID" value="OBART01G29280.1"/>
    <property type="gene ID" value="OBART01G29280"/>
</dbReference>
<evidence type="ECO:0000259" key="2">
    <source>
        <dbReference type="Pfam" id="PF24095"/>
    </source>
</evidence>
<dbReference type="PaxDb" id="65489-OBART01G29280.1"/>
<dbReference type="Gramene" id="OBART01G29280.1">
    <property type="protein sequence ID" value="OBART01G29280.1"/>
    <property type="gene ID" value="OBART01G29280"/>
</dbReference>
<dbReference type="InterPro" id="IPR055802">
    <property type="entry name" value="DUF7378"/>
</dbReference>
<keyword evidence="1" id="KW-0472">Membrane</keyword>